<sequence length="269" mass="30360">FFEKCAVFVSVLDSQIHTPRAVLERDGFLFTVVCTIASRYLTSRPNLHSAALHFAKHLAATSLINGVKSVEMAQAYLLMSVYGLPARRWEEDRSWFYGGLAGRIATDLNLNLAPSSTSGSTSSTTKPLSERHERERMNRTRTWLNCWNVDRSSAVQFGKPTGLEEDETVRGAKAWYRSGINKASGDKYDVHLVAFTELLMIMTRFHERVGVAGAKVRFLLFLFLNMFIDNDGLLLQRDLRAATEATEAELQAWRDAADWSYEHESDKNG</sequence>
<protein>
    <recommendedName>
        <fullName evidence="7">Xylanolytic transcriptional activator regulatory domain-containing protein</fullName>
    </recommendedName>
</protein>
<dbReference type="Proteomes" id="UP000054279">
    <property type="component" value="Unassembled WGS sequence"/>
</dbReference>
<feature type="non-terminal residue" evidence="8">
    <location>
        <position position="269"/>
    </location>
</feature>
<gene>
    <name evidence="8" type="ORF">M422DRAFT_196896</name>
</gene>
<comment type="subcellular location">
    <subcellularLocation>
        <location evidence="1">Nucleus</location>
    </subcellularLocation>
</comment>
<dbReference type="CDD" id="cd12148">
    <property type="entry name" value="fungal_TF_MHR"/>
    <property type="match status" value="1"/>
</dbReference>
<keyword evidence="9" id="KW-1185">Reference proteome</keyword>
<dbReference type="InterPro" id="IPR007219">
    <property type="entry name" value="XnlR_reg_dom"/>
</dbReference>
<name>A0A0C9TLC9_SPHS4</name>
<proteinExistence type="predicted"/>
<feature type="domain" description="Xylanolytic transcriptional activator regulatory" evidence="7">
    <location>
        <begin position="94"/>
        <end position="179"/>
    </location>
</feature>
<dbReference type="PANTHER" id="PTHR31845:SF19">
    <property type="entry name" value="TRANSCRIPTION FACTOR DOMAIN-CONTAINING PROTEIN"/>
    <property type="match status" value="1"/>
</dbReference>
<feature type="compositionally biased region" description="Low complexity" evidence="6">
    <location>
        <begin position="115"/>
        <end position="125"/>
    </location>
</feature>
<dbReference type="InterPro" id="IPR051089">
    <property type="entry name" value="prtT"/>
</dbReference>
<dbReference type="PANTHER" id="PTHR31845">
    <property type="entry name" value="FINGER DOMAIN PROTEIN, PUTATIVE-RELATED"/>
    <property type="match status" value="1"/>
</dbReference>
<dbReference type="GO" id="GO:0006351">
    <property type="term" value="P:DNA-templated transcription"/>
    <property type="evidence" value="ECO:0007669"/>
    <property type="project" value="InterPro"/>
</dbReference>
<evidence type="ECO:0000256" key="2">
    <source>
        <dbReference type="ARBA" id="ARBA00023015"/>
    </source>
</evidence>
<evidence type="ECO:0000256" key="5">
    <source>
        <dbReference type="ARBA" id="ARBA00023242"/>
    </source>
</evidence>
<accession>A0A0C9TLC9</accession>
<evidence type="ECO:0000256" key="4">
    <source>
        <dbReference type="ARBA" id="ARBA00023163"/>
    </source>
</evidence>
<dbReference type="Pfam" id="PF04082">
    <property type="entry name" value="Fungal_trans"/>
    <property type="match status" value="1"/>
</dbReference>
<evidence type="ECO:0000313" key="9">
    <source>
        <dbReference type="Proteomes" id="UP000054279"/>
    </source>
</evidence>
<dbReference type="GO" id="GO:0000976">
    <property type="term" value="F:transcription cis-regulatory region binding"/>
    <property type="evidence" value="ECO:0007669"/>
    <property type="project" value="TreeGrafter"/>
</dbReference>
<evidence type="ECO:0000256" key="3">
    <source>
        <dbReference type="ARBA" id="ARBA00023125"/>
    </source>
</evidence>
<keyword evidence="2" id="KW-0805">Transcription regulation</keyword>
<dbReference type="AlphaFoldDB" id="A0A0C9TLC9"/>
<dbReference type="EMBL" id="KN838015">
    <property type="protein sequence ID" value="KIJ22679.1"/>
    <property type="molecule type" value="Genomic_DNA"/>
</dbReference>
<dbReference type="GO" id="GO:0000981">
    <property type="term" value="F:DNA-binding transcription factor activity, RNA polymerase II-specific"/>
    <property type="evidence" value="ECO:0007669"/>
    <property type="project" value="TreeGrafter"/>
</dbReference>
<dbReference type="OrthoDB" id="39175at2759"/>
<evidence type="ECO:0000256" key="6">
    <source>
        <dbReference type="SAM" id="MobiDB-lite"/>
    </source>
</evidence>
<evidence type="ECO:0000313" key="8">
    <source>
        <dbReference type="EMBL" id="KIJ22679.1"/>
    </source>
</evidence>
<organism evidence="8 9">
    <name type="scientific">Sphaerobolus stellatus (strain SS14)</name>
    <dbReference type="NCBI Taxonomy" id="990650"/>
    <lineage>
        <taxon>Eukaryota</taxon>
        <taxon>Fungi</taxon>
        <taxon>Dikarya</taxon>
        <taxon>Basidiomycota</taxon>
        <taxon>Agaricomycotina</taxon>
        <taxon>Agaricomycetes</taxon>
        <taxon>Phallomycetidae</taxon>
        <taxon>Geastrales</taxon>
        <taxon>Sphaerobolaceae</taxon>
        <taxon>Sphaerobolus</taxon>
    </lineage>
</organism>
<reference evidence="8 9" key="1">
    <citation type="submission" date="2014-06" db="EMBL/GenBank/DDBJ databases">
        <title>Evolutionary Origins and Diversification of the Mycorrhizal Mutualists.</title>
        <authorList>
            <consortium name="DOE Joint Genome Institute"/>
            <consortium name="Mycorrhizal Genomics Consortium"/>
            <person name="Kohler A."/>
            <person name="Kuo A."/>
            <person name="Nagy L.G."/>
            <person name="Floudas D."/>
            <person name="Copeland A."/>
            <person name="Barry K.W."/>
            <person name="Cichocki N."/>
            <person name="Veneault-Fourrey C."/>
            <person name="LaButti K."/>
            <person name="Lindquist E.A."/>
            <person name="Lipzen A."/>
            <person name="Lundell T."/>
            <person name="Morin E."/>
            <person name="Murat C."/>
            <person name="Riley R."/>
            <person name="Ohm R."/>
            <person name="Sun H."/>
            <person name="Tunlid A."/>
            <person name="Henrissat B."/>
            <person name="Grigoriev I.V."/>
            <person name="Hibbett D.S."/>
            <person name="Martin F."/>
        </authorList>
    </citation>
    <scope>NUCLEOTIDE SEQUENCE [LARGE SCALE GENOMIC DNA]</scope>
    <source>
        <strain evidence="8 9">SS14</strain>
    </source>
</reference>
<dbReference type="SMART" id="SM00906">
    <property type="entry name" value="Fungal_trans"/>
    <property type="match status" value="1"/>
</dbReference>
<keyword evidence="4" id="KW-0804">Transcription</keyword>
<feature type="region of interest" description="Disordered" evidence="6">
    <location>
        <begin position="114"/>
        <end position="134"/>
    </location>
</feature>
<keyword evidence="5" id="KW-0539">Nucleus</keyword>
<evidence type="ECO:0000259" key="7">
    <source>
        <dbReference type="SMART" id="SM00906"/>
    </source>
</evidence>
<keyword evidence="3" id="KW-0238">DNA-binding</keyword>
<evidence type="ECO:0000256" key="1">
    <source>
        <dbReference type="ARBA" id="ARBA00004123"/>
    </source>
</evidence>
<dbReference type="GO" id="GO:0005634">
    <property type="term" value="C:nucleus"/>
    <property type="evidence" value="ECO:0007669"/>
    <property type="project" value="UniProtKB-SubCell"/>
</dbReference>
<dbReference type="HOGENOM" id="CLU_948532_0_0_1"/>
<dbReference type="GO" id="GO:0008270">
    <property type="term" value="F:zinc ion binding"/>
    <property type="evidence" value="ECO:0007669"/>
    <property type="project" value="InterPro"/>
</dbReference>